<evidence type="ECO:0000313" key="5">
    <source>
        <dbReference type="EMBL" id="SCC54798.1"/>
    </source>
</evidence>
<reference evidence="5 6" key="1">
    <citation type="submission" date="2016-08" db="EMBL/GenBank/DDBJ databases">
        <authorList>
            <person name="Seilhamer J.J."/>
        </authorList>
    </citation>
    <scope>NUCLEOTIDE SEQUENCE [LARGE SCALE GENOMIC DNA]</scope>
    <source>
        <strain evidence="5 6">A37T2</strain>
    </source>
</reference>
<dbReference type="RefSeq" id="WP_089714276.1">
    <property type="nucleotide sequence ID" value="NZ_FMAR01000014.1"/>
</dbReference>
<feature type="chain" id="PRO_5008691866" evidence="3">
    <location>
        <begin position="20"/>
        <end position="541"/>
    </location>
</feature>
<evidence type="ECO:0000256" key="3">
    <source>
        <dbReference type="SAM" id="SignalP"/>
    </source>
</evidence>
<evidence type="ECO:0000256" key="2">
    <source>
        <dbReference type="PIRSR" id="PIRSR634015-3"/>
    </source>
</evidence>
<protein>
    <submittedName>
        <fullName evidence="5">Peptidase family M1</fullName>
    </submittedName>
</protein>
<dbReference type="STRING" id="1335309.GA0116948_11420"/>
<keyword evidence="2" id="KW-0479">Metal-binding</keyword>
<organism evidence="5 6">
    <name type="scientific">Chitinophaga costaii</name>
    <dbReference type="NCBI Taxonomy" id="1335309"/>
    <lineage>
        <taxon>Bacteria</taxon>
        <taxon>Pseudomonadati</taxon>
        <taxon>Bacteroidota</taxon>
        <taxon>Chitinophagia</taxon>
        <taxon>Chitinophagales</taxon>
        <taxon>Chitinophagaceae</taxon>
        <taxon>Chitinophaga</taxon>
    </lineage>
</organism>
<dbReference type="CDD" id="cd09603">
    <property type="entry name" value="M1_APN_like"/>
    <property type="match status" value="1"/>
</dbReference>
<keyword evidence="6" id="KW-1185">Reference proteome</keyword>
<dbReference type="PANTHER" id="PTHR45726">
    <property type="entry name" value="LEUKOTRIENE A-4 HYDROLASE"/>
    <property type="match status" value="1"/>
</dbReference>
<feature type="domain" description="Peptidase M1 membrane alanine aminopeptidase" evidence="4">
    <location>
        <begin position="267"/>
        <end position="467"/>
    </location>
</feature>
<feature type="binding site" evidence="2">
    <location>
        <position position="332"/>
    </location>
    <ligand>
        <name>Zn(2+)</name>
        <dbReference type="ChEBI" id="CHEBI:29105"/>
        <note>catalytic</note>
    </ligand>
</feature>
<accession>A0A1C4FFN2</accession>
<feature type="binding site" evidence="2">
    <location>
        <position position="336"/>
    </location>
    <ligand>
        <name>Zn(2+)</name>
        <dbReference type="ChEBI" id="CHEBI:29105"/>
        <note>catalytic</note>
    </ligand>
</feature>
<feature type="active site" description="Proton acceptor" evidence="1">
    <location>
        <position position="333"/>
    </location>
</feature>
<dbReference type="GO" id="GO:0008237">
    <property type="term" value="F:metallopeptidase activity"/>
    <property type="evidence" value="ECO:0007669"/>
    <property type="project" value="InterPro"/>
</dbReference>
<dbReference type="SUPFAM" id="SSF55486">
    <property type="entry name" value="Metalloproteases ('zincins'), catalytic domain"/>
    <property type="match status" value="1"/>
</dbReference>
<evidence type="ECO:0000256" key="1">
    <source>
        <dbReference type="PIRSR" id="PIRSR634015-1"/>
    </source>
</evidence>
<dbReference type="EMBL" id="FMAR01000014">
    <property type="protein sequence ID" value="SCC54798.1"/>
    <property type="molecule type" value="Genomic_DNA"/>
</dbReference>
<dbReference type="InterPro" id="IPR027268">
    <property type="entry name" value="Peptidase_M4/M1_CTD_sf"/>
</dbReference>
<evidence type="ECO:0000313" key="6">
    <source>
        <dbReference type="Proteomes" id="UP000242818"/>
    </source>
</evidence>
<dbReference type="GO" id="GO:0008270">
    <property type="term" value="F:zinc ion binding"/>
    <property type="evidence" value="ECO:0007669"/>
    <property type="project" value="InterPro"/>
</dbReference>
<keyword evidence="2" id="KW-0862">Zinc</keyword>
<dbReference type="PANTHER" id="PTHR45726:SF3">
    <property type="entry name" value="LEUKOTRIENE A-4 HYDROLASE"/>
    <property type="match status" value="1"/>
</dbReference>
<feature type="signal peptide" evidence="3">
    <location>
        <begin position="1"/>
        <end position="19"/>
    </location>
</feature>
<dbReference type="Pfam" id="PF01433">
    <property type="entry name" value="Peptidase_M1"/>
    <property type="match status" value="1"/>
</dbReference>
<sequence length="541" mass="62055">MKGYSLLLASMLALPKLFAQDTHPNRADTLRGTLTPERTWWDVTDYDLHIQLNLQDSSILGYNTIHYRVVGPVVRMQIDLQQPMQIDSIIQDRQPVKYTRDGNAFFVTLTAPQPQGALRQLTVYYHGVPKKAKRAPWDGGLVWTRDSLNRPWIASACQGLGASVWWPTKEHQSDECDSMQIAVTVPSDLIDVSNGRLREKEVHGNGTTTYHWAVVNPINNYDIALNIAHYANFKDTYPGLDGKLDLDFWPLDYNLDRARVQFAGAKPMLSCFEHWFGPYPFYKDSYKLVETPHLGMEHQSAVAYGNHYQMGYLGRDLSGTGWGLKFDFILVHESGHEWFGNNITSKDLADMWIHESFTNYSETLYLQCQFGNEAGNAYVQGTRKDIQNRAAIIAQYGVNMEGSGDMYYKGGNMLHTIRQIINDDDIFRSILTGLNKTFYHQTVTTQQVEHYISQHGGHDFSKVFDQYLRNIKVPVLEYKIAGKVLSYRWNDVVKGFNMPVKVTLRPDVFTFIYPREQWKTIPLAGTFKADPNFYIITKQIK</sequence>
<keyword evidence="3" id="KW-0732">Signal</keyword>
<dbReference type="AlphaFoldDB" id="A0A1C4FFN2"/>
<dbReference type="Gene3D" id="1.10.390.10">
    <property type="entry name" value="Neutral Protease Domain 2"/>
    <property type="match status" value="1"/>
</dbReference>
<dbReference type="SUPFAM" id="SSF63737">
    <property type="entry name" value="Leukotriene A4 hydrolase N-terminal domain"/>
    <property type="match status" value="1"/>
</dbReference>
<dbReference type="Gene3D" id="2.60.40.1730">
    <property type="entry name" value="tricorn interacting facor f3 domain"/>
    <property type="match status" value="1"/>
</dbReference>
<gene>
    <name evidence="5" type="ORF">GA0116948_11420</name>
</gene>
<feature type="active site" description="Proton donor" evidence="1">
    <location>
        <position position="407"/>
    </location>
</feature>
<dbReference type="Proteomes" id="UP000242818">
    <property type="component" value="Unassembled WGS sequence"/>
</dbReference>
<dbReference type="InterPro" id="IPR034015">
    <property type="entry name" value="M1_LTA4H"/>
</dbReference>
<evidence type="ECO:0000259" key="4">
    <source>
        <dbReference type="Pfam" id="PF01433"/>
    </source>
</evidence>
<dbReference type="InterPro" id="IPR042097">
    <property type="entry name" value="Aminopeptidase_N-like_N_sf"/>
</dbReference>
<name>A0A1C4FFN2_9BACT</name>
<feature type="binding site" evidence="2">
    <location>
        <position position="355"/>
    </location>
    <ligand>
        <name>Zn(2+)</name>
        <dbReference type="ChEBI" id="CHEBI:29105"/>
        <note>catalytic</note>
    </ligand>
</feature>
<dbReference type="InterPro" id="IPR014782">
    <property type="entry name" value="Peptidase_M1_dom"/>
</dbReference>
<proteinExistence type="predicted"/>
<comment type="cofactor">
    <cofactor evidence="2">
        <name>Zn(2+)</name>
        <dbReference type="ChEBI" id="CHEBI:29105"/>
    </cofactor>
    <text evidence="2">Binds 1 zinc ion per subunit.</text>
</comment>
<dbReference type="OrthoDB" id="100605at2"/>